<evidence type="ECO:0000256" key="6">
    <source>
        <dbReference type="ARBA" id="ARBA00022691"/>
    </source>
</evidence>
<dbReference type="InterPro" id="IPR036100">
    <property type="entry name" value="QueA_sf"/>
</dbReference>
<keyword evidence="7 13" id="KW-0671">Queuosine biosynthesis</keyword>
<evidence type="ECO:0000256" key="2">
    <source>
        <dbReference type="ARBA" id="ARBA00004691"/>
    </source>
</evidence>
<evidence type="ECO:0000313" key="15">
    <source>
        <dbReference type="Proteomes" id="UP000003345"/>
    </source>
</evidence>
<dbReference type="OrthoDB" id="9805933at2"/>
<comment type="caution">
    <text evidence="14">The sequence shown here is derived from an EMBL/GenBank/DDBJ whole genome shotgun (WGS) entry which is preliminary data.</text>
</comment>
<dbReference type="Gene3D" id="2.40.10.240">
    <property type="entry name" value="QueA-like"/>
    <property type="match status" value="1"/>
</dbReference>
<evidence type="ECO:0000256" key="10">
    <source>
        <dbReference type="ARBA" id="ARBA00066503"/>
    </source>
</evidence>
<comment type="subunit">
    <text evidence="3 13">Monomer.</text>
</comment>
<dbReference type="InterPro" id="IPR042119">
    <property type="entry name" value="QueA_dom2"/>
</dbReference>
<comment type="pathway">
    <text evidence="2 13">tRNA modification; tRNA-queuosine biosynthesis.</text>
</comment>
<evidence type="ECO:0000256" key="9">
    <source>
        <dbReference type="ARBA" id="ARBA00061210"/>
    </source>
</evidence>
<sequence>MLVSDFQFDLPSELIARYPTKERTASRLLYLNGNTGEFADQHFTDLLEHLNEGDLLVFNNTRVIPARLYGRKLSGGKVEALLERVLDEHRCLAHVRASKAPKEGTVLVFGEDKLGEGNGLTATMTERHDTLFELQFEGEESLFNLLQQAGHMPLPPYIDRPDEDADQERYQTVYSKVLGAVAAPTAGLHFDQNLLAKLKEKGVNTAFVTLHVGAGTFQPVRVENILDHKMHAEYAEVSQDVVDQILQTKANGKRVIAVGTTSVRSIESAAQAVKNPEHLIEPFFSDTSIFIYPGKTFKVADALVTNFHLPESTLIMLVSAFAGYRTTMNAYAHAVAEKYRFFSYGDAMFIEKNPNALKDVP</sequence>
<comment type="subcellular location">
    <subcellularLocation>
        <location evidence="1 13">Cytoplasm</location>
    </subcellularLocation>
</comment>
<comment type="function">
    <text evidence="13">Transfers and isomerizes the ribose moiety from AdoMet to the 7-aminomethyl group of 7-deazaguanine (preQ1-tRNA) to give epoxyqueuosine (oQ-tRNA).</text>
</comment>
<dbReference type="GO" id="GO:0005737">
    <property type="term" value="C:cytoplasm"/>
    <property type="evidence" value="ECO:0007669"/>
    <property type="project" value="UniProtKB-SubCell"/>
</dbReference>
<dbReference type="PATRIC" id="fig|1095743.3.peg.287"/>
<organism evidence="14 15">
    <name type="scientific">Haemophilus paraphrohaemolyticus HK411</name>
    <dbReference type="NCBI Taxonomy" id="1095743"/>
    <lineage>
        <taxon>Bacteria</taxon>
        <taxon>Pseudomonadati</taxon>
        <taxon>Pseudomonadota</taxon>
        <taxon>Gammaproteobacteria</taxon>
        <taxon>Pasteurellales</taxon>
        <taxon>Pasteurellaceae</taxon>
        <taxon>Haemophilus</taxon>
    </lineage>
</organism>
<dbReference type="PANTHER" id="PTHR30307:SF0">
    <property type="entry name" value="S-ADENOSYLMETHIONINE:TRNA RIBOSYLTRANSFERASE-ISOMERASE"/>
    <property type="match status" value="1"/>
</dbReference>
<evidence type="ECO:0000256" key="5">
    <source>
        <dbReference type="ARBA" id="ARBA00022679"/>
    </source>
</evidence>
<evidence type="ECO:0000256" key="8">
    <source>
        <dbReference type="ARBA" id="ARBA00052751"/>
    </source>
</evidence>
<dbReference type="SUPFAM" id="SSF111337">
    <property type="entry name" value="QueA-like"/>
    <property type="match status" value="1"/>
</dbReference>
<dbReference type="HAMAP" id="MF_00113">
    <property type="entry name" value="QueA"/>
    <property type="match status" value="1"/>
</dbReference>
<evidence type="ECO:0000256" key="4">
    <source>
        <dbReference type="ARBA" id="ARBA00022490"/>
    </source>
</evidence>
<evidence type="ECO:0000256" key="7">
    <source>
        <dbReference type="ARBA" id="ARBA00022785"/>
    </source>
</evidence>
<dbReference type="GO" id="GO:0008616">
    <property type="term" value="P:tRNA queuosine(34) biosynthetic process"/>
    <property type="evidence" value="ECO:0007669"/>
    <property type="project" value="UniProtKB-UniRule"/>
</dbReference>
<dbReference type="InterPro" id="IPR042118">
    <property type="entry name" value="QueA_dom1"/>
</dbReference>
<dbReference type="NCBIfam" id="NF001140">
    <property type="entry name" value="PRK00147.1"/>
    <property type="match status" value="1"/>
</dbReference>
<dbReference type="FunFam" id="2.40.10.240:FF:000001">
    <property type="entry name" value="S-adenosylmethionine:tRNA ribosyltransferase-isomerase"/>
    <property type="match status" value="1"/>
</dbReference>
<dbReference type="Proteomes" id="UP000003345">
    <property type="component" value="Unassembled WGS sequence"/>
</dbReference>
<comment type="similarity">
    <text evidence="9 13">Belongs to the QueA family.</text>
</comment>
<dbReference type="RefSeq" id="WP_005707958.1">
    <property type="nucleotide sequence ID" value="NZ_AJMU01000017.1"/>
</dbReference>
<dbReference type="AlphaFoldDB" id="I2NNN2"/>
<dbReference type="GO" id="GO:0051075">
    <property type="term" value="F:S-adenosylmethionine:tRNA ribosyltransferase-isomerase activity"/>
    <property type="evidence" value="ECO:0007669"/>
    <property type="project" value="UniProtKB-EC"/>
</dbReference>
<evidence type="ECO:0000256" key="1">
    <source>
        <dbReference type="ARBA" id="ARBA00004496"/>
    </source>
</evidence>
<keyword evidence="14" id="KW-0413">Isomerase</keyword>
<dbReference type="EC" id="2.4.99.17" evidence="10 13"/>
<proteinExistence type="inferred from homology"/>
<dbReference type="InterPro" id="IPR003699">
    <property type="entry name" value="QueA"/>
</dbReference>
<accession>I2NNN2</accession>
<evidence type="ECO:0000256" key="12">
    <source>
        <dbReference type="ARBA" id="ARBA00076160"/>
    </source>
</evidence>
<comment type="catalytic activity">
    <reaction evidence="8 13">
        <text>7-aminomethyl-7-carbaguanosine(34) in tRNA + S-adenosyl-L-methionine = epoxyqueuosine(34) in tRNA + adenine + L-methionine + 2 H(+)</text>
        <dbReference type="Rhea" id="RHEA:32155"/>
        <dbReference type="Rhea" id="RHEA-COMP:10342"/>
        <dbReference type="Rhea" id="RHEA-COMP:18582"/>
        <dbReference type="ChEBI" id="CHEBI:15378"/>
        <dbReference type="ChEBI" id="CHEBI:16708"/>
        <dbReference type="ChEBI" id="CHEBI:57844"/>
        <dbReference type="ChEBI" id="CHEBI:59789"/>
        <dbReference type="ChEBI" id="CHEBI:82833"/>
        <dbReference type="ChEBI" id="CHEBI:194443"/>
        <dbReference type="EC" id="2.4.99.17"/>
    </reaction>
</comment>
<evidence type="ECO:0000256" key="3">
    <source>
        <dbReference type="ARBA" id="ARBA00011245"/>
    </source>
</evidence>
<reference evidence="14 15" key="1">
    <citation type="submission" date="2012-04" db="EMBL/GenBank/DDBJ databases">
        <authorList>
            <person name="Harkins D.M."/>
            <person name="Madupu R."/>
            <person name="Durkin A.S."/>
            <person name="Torralba M."/>
            <person name="Methe B."/>
            <person name="Sutton G.G."/>
            <person name="Nelson K.E."/>
        </authorList>
    </citation>
    <scope>NUCLEOTIDE SEQUENCE [LARGE SCALE GENOMIC DNA]</scope>
    <source>
        <strain evidence="14 15">HK411</strain>
    </source>
</reference>
<dbReference type="Pfam" id="PF02547">
    <property type="entry name" value="Queuosine_synth"/>
    <property type="match status" value="1"/>
</dbReference>
<dbReference type="PANTHER" id="PTHR30307">
    <property type="entry name" value="S-ADENOSYLMETHIONINE:TRNA RIBOSYLTRANSFERASE-ISOMERASE"/>
    <property type="match status" value="1"/>
</dbReference>
<protein>
    <recommendedName>
        <fullName evidence="11 13">S-adenosylmethionine:tRNA ribosyltransferase-isomerase</fullName>
        <ecNumber evidence="10 13">2.4.99.17</ecNumber>
    </recommendedName>
    <alternativeName>
        <fullName evidence="12 13">Queuosine biosynthesis protein QueA</fullName>
    </alternativeName>
</protein>
<evidence type="ECO:0000313" key="14">
    <source>
        <dbReference type="EMBL" id="EIG27443.1"/>
    </source>
</evidence>
<dbReference type="UniPathway" id="UPA00392"/>
<evidence type="ECO:0000256" key="13">
    <source>
        <dbReference type="HAMAP-Rule" id="MF_00113"/>
    </source>
</evidence>
<dbReference type="NCBIfam" id="TIGR00113">
    <property type="entry name" value="queA"/>
    <property type="match status" value="1"/>
</dbReference>
<evidence type="ECO:0000256" key="11">
    <source>
        <dbReference type="ARBA" id="ARBA00069325"/>
    </source>
</evidence>
<keyword evidence="6 13" id="KW-0949">S-adenosyl-L-methionine</keyword>
<name>I2NNN2_9PAST</name>
<dbReference type="Gene3D" id="3.40.1780.10">
    <property type="entry name" value="QueA-like"/>
    <property type="match status" value="1"/>
</dbReference>
<gene>
    <name evidence="13 14" type="primary">queA</name>
    <name evidence="14" type="ORF">HMPREF1054_1620</name>
</gene>
<keyword evidence="5 13" id="KW-0808">Transferase</keyword>
<dbReference type="eggNOG" id="COG0809">
    <property type="taxonomic scope" value="Bacteria"/>
</dbReference>
<dbReference type="FunFam" id="3.40.1780.10:FF:000001">
    <property type="entry name" value="S-adenosylmethionine:tRNA ribosyltransferase-isomerase"/>
    <property type="match status" value="1"/>
</dbReference>
<dbReference type="EMBL" id="AJMU01000017">
    <property type="protein sequence ID" value="EIG27443.1"/>
    <property type="molecule type" value="Genomic_DNA"/>
</dbReference>
<keyword evidence="4 13" id="KW-0963">Cytoplasm</keyword>